<sequence>MKKLLILFSACAITTSSTLSIVACGEEPVTEIKDDKDKDIDKELLENLKRDISSVFQNHFIQYKNAFVNDFTNDYKFFSKNNLKSLFEGKEDKELNLSISSLNNVDQLKNDLQNFVNLNNLENNLNLLKTNTINNYSIFLSKVQNVYANYYLGKEITIKKQNVEDKIVYTGEFEVNFNWQYFLQSINTEVYTYKVTFNLFENKEYIKEVINITDVGKKLFNQKELTIHFSDTKLGVNPYSSWKDVSQDIANYFDPKKNEQNINDFMKEIEENSIESNGNDKAEIIFEGTNFLDNLVIEKEFQTDSNNLNYAQANVINNILFRANLEDNW</sequence>
<gene>
    <name evidence="2" type="ORF">SFLOR_v1c07310</name>
</gene>
<proteinExistence type="predicted"/>
<evidence type="ECO:0008006" key="4">
    <source>
        <dbReference type="Google" id="ProtNLM"/>
    </source>
</evidence>
<dbReference type="AlphaFoldDB" id="A0A2K8SEA6"/>
<name>A0A2K8SEA6_9MOLU</name>
<keyword evidence="3" id="KW-1185">Reference proteome</keyword>
<dbReference type="PROSITE" id="PS51257">
    <property type="entry name" value="PROKAR_LIPOPROTEIN"/>
    <property type="match status" value="1"/>
</dbReference>
<dbReference type="EMBL" id="CP025057">
    <property type="protein sequence ID" value="AUB31779.1"/>
    <property type="molecule type" value="Genomic_DNA"/>
</dbReference>
<organism evidence="2 3">
    <name type="scientific">Spiroplasma floricola 23-6</name>
    <dbReference type="NCBI Taxonomy" id="1336749"/>
    <lineage>
        <taxon>Bacteria</taxon>
        <taxon>Bacillati</taxon>
        <taxon>Mycoplasmatota</taxon>
        <taxon>Mollicutes</taxon>
        <taxon>Entomoplasmatales</taxon>
        <taxon>Spiroplasmataceae</taxon>
        <taxon>Spiroplasma</taxon>
    </lineage>
</organism>
<protein>
    <recommendedName>
        <fullName evidence="4">Lipoprotein</fullName>
    </recommendedName>
</protein>
<accession>A0A2K8SEA6</accession>
<evidence type="ECO:0000313" key="2">
    <source>
        <dbReference type="EMBL" id="AUB31779.1"/>
    </source>
</evidence>
<reference evidence="2 3" key="1">
    <citation type="submission" date="2017-12" db="EMBL/GenBank/DDBJ databases">
        <title>Complete genome sequence of Spiroplasma floricola 23-6 (ATCC 29989).</title>
        <authorList>
            <person name="Tsai Y.-M."/>
            <person name="Wu P.-S."/>
            <person name="Lo W.-S."/>
            <person name="Kuo C.-H."/>
        </authorList>
    </citation>
    <scope>NUCLEOTIDE SEQUENCE [LARGE SCALE GENOMIC DNA]</scope>
    <source>
        <strain evidence="2 3">23-6</strain>
    </source>
</reference>
<evidence type="ECO:0000256" key="1">
    <source>
        <dbReference type="SAM" id="SignalP"/>
    </source>
</evidence>
<dbReference type="KEGG" id="sfz:SFLOR_v1c07310"/>
<dbReference type="Proteomes" id="UP000231823">
    <property type="component" value="Chromosome"/>
</dbReference>
<feature type="chain" id="PRO_5014616495" description="Lipoprotein" evidence="1">
    <location>
        <begin position="20"/>
        <end position="329"/>
    </location>
</feature>
<evidence type="ECO:0000313" key="3">
    <source>
        <dbReference type="Proteomes" id="UP000231823"/>
    </source>
</evidence>
<dbReference type="RefSeq" id="WP_100916748.1">
    <property type="nucleotide sequence ID" value="NZ_CP025057.1"/>
</dbReference>
<keyword evidence="1" id="KW-0732">Signal</keyword>
<feature type="signal peptide" evidence="1">
    <location>
        <begin position="1"/>
        <end position="19"/>
    </location>
</feature>